<organism evidence="1 2">
    <name type="scientific">Dongia sedimenti</name>
    <dbReference type="NCBI Taxonomy" id="3064282"/>
    <lineage>
        <taxon>Bacteria</taxon>
        <taxon>Pseudomonadati</taxon>
        <taxon>Pseudomonadota</taxon>
        <taxon>Alphaproteobacteria</taxon>
        <taxon>Rhodospirillales</taxon>
        <taxon>Dongiaceae</taxon>
        <taxon>Dongia</taxon>
    </lineage>
</organism>
<gene>
    <name evidence="1" type="ORF">Q8A70_21520</name>
</gene>
<name>A0ABU0YRD4_9PROT</name>
<proteinExistence type="predicted"/>
<evidence type="ECO:0000313" key="1">
    <source>
        <dbReference type="EMBL" id="MDQ7250284.1"/>
    </source>
</evidence>
<dbReference type="PANTHER" id="PTHR39328:SF1">
    <property type="entry name" value="BLL2871 PROTEIN"/>
    <property type="match status" value="1"/>
</dbReference>
<dbReference type="InterPro" id="IPR010430">
    <property type="entry name" value="DUF1028"/>
</dbReference>
<comment type="caution">
    <text evidence="1">The sequence shown here is derived from an EMBL/GenBank/DDBJ whole genome shotgun (WGS) entry which is preliminary data.</text>
</comment>
<dbReference type="Pfam" id="PF06267">
    <property type="entry name" value="DUF1028"/>
    <property type="match status" value="1"/>
</dbReference>
<reference evidence="2" key="1">
    <citation type="submission" date="2023-08" db="EMBL/GenBank/DDBJ databases">
        <title>Rhodospirillaceae gen. nov., a novel taxon isolated from the Yangtze River Yuezi River estuary sludge.</title>
        <authorList>
            <person name="Ruan L."/>
        </authorList>
    </citation>
    <scope>NUCLEOTIDE SEQUENCE [LARGE SCALE GENOMIC DNA]</scope>
    <source>
        <strain evidence="2">R-7</strain>
    </source>
</reference>
<keyword evidence="2" id="KW-1185">Reference proteome</keyword>
<dbReference type="Proteomes" id="UP001230156">
    <property type="component" value="Unassembled WGS sequence"/>
</dbReference>
<sequence>MTFSIAGRCSRTGMLGIAISTSSIAVAARCPWARAKVGAVSTQNVTDPRLGPKGLDLLEQGMPAPEALKQLMAHAPHKEHRQVTMIDAQGRTAHWTGGKALGTHGVAEGKDCVAAGNLLQNPGVPRAMVKAFEGETEMTLPERLLIALEEAVVAGGEMGPVHSAALLVMDQQPWALVDLRVDWADENPIGGLRKLWEAYQPQMQDYVTRALNPDSAPSYGVPGDPGR</sequence>
<dbReference type="SUPFAM" id="SSF56235">
    <property type="entry name" value="N-terminal nucleophile aminohydrolases (Ntn hydrolases)"/>
    <property type="match status" value="1"/>
</dbReference>
<protein>
    <submittedName>
        <fullName evidence="1">DUF1028 domain-containing protein</fullName>
    </submittedName>
</protein>
<dbReference type="InterPro" id="IPR029055">
    <property type="entry name" value="Ntn_hydrolases_N"/>
</dbReference>
<evidence type="ECO:0000313" key="2">
    <source>
        <dbReference type="Proteomes" id="UP001230156"/>
    </source>
</evidence>
<dbReference type="Gene3D" id="3.60.20.10">
    <property type="entry name" value="Glutamine Phosphoribosylpyrophosphate, subunit 1, domain 1"/>
    <property type="match status" value="1"/>
</dbReference>
<dbReference type="PANTHER" id="PTHR39328">
    <property type="entry name" value="BLL2871 PROTEIN"/>
    <property type="match status" value="1"/>
</dbReference>
<dbReference type="RefSeq" id="WP_379959338.1">
    <property type="nucleotide sequence ID" value="NZ_JAUYVI010000006.1"/>
</dbReference>
<accession>A0ABU0YRD4</accession>
<dbReference type="EMBL" id="JAUYVI010000006">
    <property type="protein sequence ID" value="MDQ7250284.1"/>
    <property type="molecule type" value="Genomic_DNA"/>
</dbReference>